<dbReference type="EMBL" id="CP015105">
    <property type="protein sequence ID" value="ASJ12040.1"/>
    <property type="molecule type" value="Genomic_DNA"/>
</dbReference>
<sequence length="67" mass="7137">MPEKIRVVVNEDRCYLCGGCAGVCPTLAINVSASRWEFFQEKCISCRICISACPVGALSGEPLGVGE</sequence>
<evidence type="ECO:0000313" key="8">
    <source>
        <dbReference type="EMBL" id="SEW09559.1"/>
    </source>
</evidence>
<dbReference type="GeneID" id="33333498"/>
<dbReference type="Pfam" id="PF14697">
    <property type="entry name" value="Fer4_21"/>
    <property type="match status" value="1"/>
</dbReference>
<evidence type="ECO:0000256" key="3">
    <source>
        <dbReference type="ARBA" id="ARBA00023004"/>
    </source>
</evidence>
<dbReference type="InterPro" id="IPR017896">
    <property type="entry name" value="4Fe4S_Fe-S-bd"/>
</dbReference>
<reference evidence="8 10" key="3">
    <citation type="submission" date="2016-10" db="EMBL/GenBank/DDBJ databases">
        <authorList>
            <person name="de Groot N.N."/>
        </authorList>
    </citation>
    <scope>NUCLEOTIDE SEQUENCE [LARGE SCALE GENOMIC DNA]</scope>
    <source>
        <strain evidence="8 10">OGL-20</strain>
    </source>
</reference>
<organism evidence="7 9">
    <name type="scientific">Thermococcus thioreducens</name>
    <dbReference type="NCBI Taxonomy" id="277988"/>
    <lineage>
        <taxon>Archaea</taxon>
        <taxon>Methanobacteriati</taxon>
        <taxon>Methanobacteriota</taxon>
        <taxon>Thermococci</taxon>
        <taxon>Thermococcales</taxon>
        <taxon>Thermococcaceae</taxon>
        <taxon>Thermococcus</taxon>
    </lineage>
</organism>
<dbReference type="PATRIC" id="fig|277988.4.peg.817"/>
<dbReference type="EMBL" id="FOIW01000002">
    <property type="protein sequence ID" value="SEW09559.1"/>
    <property type="molecule type" value="Genomic_DNA"/>
</dbReference>
<dbReference type="GO" id="GO:0016491">
    <property type="term" value="F:oxidoreductase activity"/>
    <property type="evidence" value="ECO:0007669"/>
    <property type="project" value="UniProtKB-ARBA"/>
</dbReference>
<dbReference type="Gene3D" id="3.30.70.20">
    <property type="match status" value="2"/>
</dbReference>
<dbReference type="Proteomes" id="UP000051862">
    <property type="component" value="Unassembled WGS sequence"/>
</dbReference>
<evidence type="ECO:0000313" key="6">
    <source>
        <dbReference type="EMBL" id="ASJ12040.1"/>
    </source>
</evidence>
<evidence type="ECO:0000313" key="10">
    <source>
        <dbReference type="Proteomes" id="UP000182125"/>
    </source>
</evidence>
<dbReference type="InterPro" id="IPR050572">
    <property type="entry name" value="Fe-S_Ferredoxin"/>
</dbReference>
<keyword evidence="4" id="KW-0411">Iron-sulfur</keyword>
<feature type="domain" description="4Fe-4S ferredoxin-type" evidence="5">
    <location>
        <begin position="35"/>
        <end position="63"/>
    </location>
</feature>
<proteinExistence type="predicted"/>
<dbReference type="OrthoDB" id="15347at2157"/>
<dbReference type="GO" id="GO:0051539">
    <property type="term" value="F:4 iron, 4 sulfur cluster binding"/>
    <property type="evidence" value="ECO:0007669"/>
    <property type="project" value="UniProtKB-KW"/>
</dbReference>
<keyword evidence="1" id="KW-0004">4Fe-4S</keyword>
<dbReference type="PROSITE" id="PS51379">
    <property type="entry name" value="4FE4S_FER_2"/>
    <property type="match status" value="2"/>
</dbReference>
<dbReference type="PANTHER" id="PTHR43687:SF5">
    <property type="entry name" value="4FE-4S FERREDOXIN-TYPE DOMAIN-CONTAINING PROTEIN"/>
    <property type="match status" value="1"/>
</dbReference>
<keyword evidence="11" id="KW-1185">Reference proteome</keyword>
<dbReference type="STRING" id="277988.SAMN05216170_1532"/>
<dbReference type="PROSITE" id="PS00198">
    <property type="entry name" value="4FE4S_FER_1"/>
    <property type="match status" value="2"/>
</dbReference>
<dbReference type="InterPro" id="IPR017900">
    <property type="entry name" value="4Fe4S_Fe_S_CS"/>
</dbReference>
<dbReference type="RefSeq" id="WP_055429013.1">
    <property type="nucleotide sequence ID" value="NZ_CP015105.1"/>
</dbReference>
<dbReference type="EMBL" id="LIXN01000006">
    <property type="protein sequence ID" value="KQH82741.1"/>
    <property type="molecule type" value="Genomic_DNA"/>
</dbReference>
<evidence type="ECO:0000259" key="5">
    <source>
        <dbReference type="PROSITE" id="PS51379"/>
    </source>
</evidence>
<name>A0A0Q2QRV5_9EURY</name>
<reference evidence="6 11" key="2">
    <citation type="submission" date="2016-04" db="EMBL/GenBank/DDBJ databases">
        <title>Complete genome sequence of Thermococcus thioreducens type strain OGL-20P.</title>
        <authorList>
            <person name="Oger P.M."/>
        </authorList>
    </citation>
    <scope>NUCLEOTIDE SEQUENCE [LARGE SCALE GENOMIC DNA]</scope>
    <source>
        <strain evidence="6 11">OGL-20P</strain>
    </source>
</reference>
<evidence type="ECO:0000313" key="9">
    <source>
        <dbReference type="Proteomes" id="UP000051862"/>
    </source>
</evidence>
<accession>A0A0Q2QRV5</accession>
<dbReference type="PANTHER" id="PTHR43687">
    <property type="entry name" value="ADENYLYLSULFATE REDUCTASE, BETA SUBUNIT"/>
    <property type="match status" value="1"/>
</dbReference>
<keyword evidence="3" id="KW-0408">Iron</keyword>
<evidence type="ECO:0000313" key="7">
    <source>
        <dbReference type="EMBL" id="KQH82741.1"/>
    </source>
</evidence>
<dbReference type="Proteomes" id="UP000250136">
    <property type="component" value="Chromosome"/>
</dbReference>
<reference evidence="7 9" key="1">
    <citation type="submission" date="2015-08" db="EMBL/GenBank/DDBJ databases">
        <title>Thermococcus thioreducens DSM 14981 genome sequencing.</title>
        <authorList>
            <person name="Hong S.-J."/>
            <person name="Kim M.-C."/>
            <person name="Shin J.-H."/>
        </authorList>
    </citation>
    <scope>NUCLEOTIDE SEQUENCE [LARGE SCALE GENOMIC DNA]</scope>
    <source>
        <strain evidence="7 9">DSM 14981</strain>
    </source>
</reference>
<dbReference type="GO" id="GO:0046872">
    <property type="term" value="F:metal ion binding"/>
    <property type="evidence" value="ECO:0007669"/>
    <property type="project" value="UniProtKB-KW"/>
</dbReference>
<keyword evidence="2" id="KW-0479">Metal-binding</keyword>
<dbReference type="KEGG" id="ttd:A3L14_03710"/>
<dbReference type="Proteomes" id="UP000182125">
    <property type="component" value="Unassembled WGS sequence"/>
</dbReference>
<evidence type="ECO:0000256" key="4">
    <source>
        <dbReference type="ARBA" id="ARBA00023014"/>
    </source>
</evidence>
<protein>
    <submittedName>
        <fullName evidence="8">4Fe-4S binding domain-containing protein</fullName>
    </submittedName>
    <submittedName>
        <fullName evidence="7">Ferredoxin</fullName>
    </submittedName>
</protein>
<evidence type="ECO:0000313" key="11">
    <source>
        <dbReference type="Proteomes" id="UP000250136"/>
    </source>
</evidence>
<evidence type="ECO:0000256" key="1">
    <source>
        <dbReference type="ARBA" id="ARBA00022485"/>
    </source>
</evidence>
<evidence type="ECO:0000256" key="2">
    <source>
        <dbReference type="ARBA" id="ARBA00022723"/>
    </source>
</evidence>
<dbReference type="SUPFAM" id="SSF54862">
    <property type="entry name" value="4Fe-4S ferredoxins"/>
    <property type="match status" value="1"/>
</dbReference>
<gene>
    <name evidence="6" type="ORF">A3L14_03710</name>
    <name evidence="7" type="ORF">AMR53_03855</name>
    <name evidence="8" type="ORF">SAMN05216170_1532</name>
</gene>
<dbReference type="AlphaFoldDB" id="A0A0Q2QRV5"/>
<feature type="domain" description="4Fe-4S ferredoxin-type" evidence="5">
    <location>
        <begin position="5"/>
        <end position="34"/>
    </location>
</feature>